<protein>
    <submittedName>
        <fullName evidence="1">Putative seminal fluid protein AcpC01</fullName>
    </submittedName>
</protein>
<organism evidence="1">
    <name type="scientific">Calomera littoralis</name>
    <name type="common">Tiger beetle</name>
    <name type="synonym">Cicindela littoralis</name>
    <dbReference type="NCBI Taxonomy" id="285225"/>
    <lineage>
        <taxon>Eukaryota</taxon>
        <taxon>Metazoa</taxon>
        <taxon>Ecdysozoa</taxon>
        <taxon>Arthropoda</taxon>
        <taxon>Hexapoda</taxon>
        <taxon>Insecta</taxon>
        <taxon>Pterygota</taxon>
        <taxon>Neoptera</taxon>
        <taxon>Endopterygota</taxon>
        <taxon>Coleoptera</taxon>
        <taxon>Adephaga</taxon>
        <taxon>Caraboidea</taxon>
        <taxon>Carabidae</taxon>
        <taxon>Cicindelinae</taxon>
        <taxon>Cicindelini</taxon>
        <taxon>Calomera</taxon>
    </lineage>
</organism>
<sequence length="66" mass="7163">MSSTTTTRYNLVYSIVSTTSGMPALLPSMCSTLLCAGMSALLCTLRSMLSTLSTKMLNRLKTQHEI</sequence>
<evidence type="ECO:0000313" key="1">
    <source>
        <dbReference type="EMBL" id="AKI05475.1"/>
    </source>
</evidence>
<name>A0A0F7Q125_CALLO</name>
<dbReference type="EMBL" id="KP164546">
    <property type="protein sequence ID" value="AKI05475.1"/>
    <property type="molecule type" value="mRNA"/>
</dbReference>
<dbReference type="AlphaFoldDB" id="A0A0F7Q125"/>
<accession>A0A0F7Q125</accession>
<reference evidence="1" key="1">
    <citation type="journal article" date="2015" name="BMC Genomics">
        <title>Identification and characterisation of putative seminal fluid proteins from male reproductive tissue EST libraries in tiger beetles.</title>
        <authorList>
            <person name="Rodriguez-Garcia M.J."/>
            <person name="Machado V."/>
            <person name="Galian J."/>
        </authorList>
    </citation>
    <scope>NUCLEOTIDE SEQUENCE</scope>
</reference>
<proteinExistence type="evidence at transcript level"/>